<accession>A0A1C3N2X5</accession>
<proteinExistence type="predicted"/>
<organism evidence="3 4">
    <name type="scientific">Micromonospora krabiensis</name>
    <dbReference type="NCBI Taxonomy" id="307121"/>
    <lineage>
        <taxon>Bacteria</taxon>
        <taxon>Bacillati</taxon>
        <taxon>Actinomycetota</taxon>
        <taxon>Actinomycetes</taxon>
        <taxon>Micromonosporales</taxon>
        <taxon>Micromonosporaceae</taxon>
        <taxon>Micromonospora</taxon>
    </lineage>
</organism>
<evidence type="ECO:0000313" key="3">
    <source>
        <dbReference type="EMBL" id="SBV26915.1"/>
    </source>
</evidence>
<dbReference type="Proteomes" id="UP000199393">
    <property type="component" value="Chromosome I"/>
</dbReference>
<keyword evidence="2" id="KW-0812">Transmembrane</keyword>
<reference evidence="4" key="1">
    <citation type="submission" date="2016-06" db="EMBL/GenBank/DDBJ databases">
        <authorList>
            <person name="Varghese N."/>
        </authorList>
    </citation>
    <scope>NUCLEOTIDE SEQUENCE [LARGE SCALE GENOMIC DNA]</scope>
    <source>
        <strain evidence="4">DSM 45344</strain>
    </source>
</reference>
<evidence type="ECO:0000313" key="4">
    <source>
        <dbReference type="Proteomes" id="UP000199393"/>
    </source>
</evidence>
<dbReference type="EMBL" id="LT598496">
    <property type="protein sequence ID" value="SBV26915.1"/>
    <property type="molecule type" value="Genomic_DNA"/>
</dbReference>
<feature type="transmembrane region" description="Helical" evidence="2">
    <location>
        <begin position="70"/>
        <end position="92"/>
    </location>
</feature>
<feature type="compositionally biased region" description="Polar residues" evidence="1">
    <location>
        <begin position="199"/>
        <end position="218"/>
    </location>
</feature>
<feature type="transmembrane region" description="Helical" evidence="2">
    <location>
        <begin position="112"/>
        <end position="133"/>
    </location>
</feature>
<feature type="transmembrane region" description="Helical" evidence="2">
    <location>
        <begin position="44"/>
        <end position="63"/>
    </location>
</feature>
<feature type="compositionally biased region" description="Low complexity" evidence="1">
    <location>
        <begin position="153"/>
        <end position="186"/>
    </location>
</feature>
<keyword evidence="2" id="KW-1133">Transmembrane helix</keyword>
<keyword evidence="2" id="KW-0472">Membrane</keyword>
<dbReference type="AlphaFoldDB" id="A0A1C3N2X5"/>
<protein>
    <submittedName>
        <fullName evidence="3">Uncharacterized protein</fullName>
    </submittedName>
</protein>
<evidence type="ECO:0000256" key="2">
    <source>
        <dbReference type="SAM" id="Phobius"/>
    </source>
</evidence>
<gene>
    <name evidence="3" type="ORF">GA0070620_2412</name>
</gene>
<feature type="region of interest" description="Disordered" evidence="1">
    <location>
        <begin position="136"/>
        <end position="235"/>
    </location>
</feature>
<dbReference type="STRING" id="307121.GA0070620_2412"/>
<evidence type="ECO:0000256" key="1">
    <source>
        <dbReference type="SAM" id="MobiDB-lite"/>
    </source>
</evidence>
<name>A0A1C3N2X5_9ACTN</name>
<keyword evidence="4" id="KW-1185">Reference proteome</keyword>
<sequence length="452" mass="46993">MLGAAYGRPWVEVREGRDNVELLLGRPPSGEVRTFALIDLPGSLIALCVGWLALLALFAVAWARPQWRDVLRLALGAATLVVIALTFLPNGAALSASGFPTKDYPSTHYLQGTWLGLSGLLLLSGAVSALLAAPHRSAVSAPGKPHTTEPRTPETQTAETQAAEVRAAEAPTTQAPTVDAALAPPAQDDDTPRTGREPSPTSGPEATTSGPEATTSRPEATPHHEPDSSVASEPELILPSVPGLARRQAPPRWHRPARITAVTLALVGAVALIAVVSWKIAHSPAPEAGQENTLVARIVAPPEDATPITVPDANGRAAFADIVALDSSPQALLAAMQLAGVQQSARSAWAEPDSASMRVVLLQFESAEPAEEFVRLYTDAERSVRTPGGEVGLASVPGGTAFIGPAGNGSALPEVHAVAQHDDVVLLVTAGGEASDDVTAAESLLRQQYERL</sequence>
<feature type="transmembrane region" description="Helical" evidence="2">
    <location>
        <begin position="256"/>
        <end position="278"/>
    </location>
</feature>